<keyword evidence="5" id="KW-0804">Transcription</keyword>
<dbReference type="GO" id="GO:0070063">
    <property type="term" value="F:RNA polymerase binding"/>
    <property type="evidence" value="ECO:0007669"/>
    <property type="project" value="InterPro"/>
</dbReference>
<keyword evidence="10" id="KW-0648">Protein biosynthesis</keyword>
<dbReference type="FunFam" id="3.10.50.30:FF:000001">
    <property type="entry name" value="Transcription elongation factor GreA"/>
    <property type="match status" value="1"/>
</dbReference>
<dbReference type="InterPro" id="IPR006359">
    <property type="entry name" value="Tscrpt_elong_fac_GreA"/>
</dbReference>
<feature type="domain" description="Transcription elongation factor GreA/GreB N-terminal" evidence="9">
    <location>
        <begin position="9"/>
        <end position="79"/>
    </location>
</feature>
<evidence type="ECO:0000259" key="9">
    <source>
        <dbReference type="Pfam" id="PF03449"/>
    </source>
</evidence>
<dbReference type="InterPro" id="IPR036805">
    <property type="entry name" value="Tscrpt_elong_fac_GreA/B_N_sf"/>
</dbReference>
<comment type="similarity">
    <text evidence="1">Belongs to the GreA/GreB family.</text>
</comment>
<dbReference type="EMBL" id="UOEU01000864">
    <property type="protein sequence ID" value="VAW41861.1"/>
    <property type="molecule type" value="Genomic_DNA"/>
</dbReference>
<evidence type="ECO:0000256" key="3">
    <source>
        <dbReference type="ARBA" id="ARBA00023015"/>
    </source>
</evidence>
<dbReference type="NCBIfam" id="TIGR01462">
    <property type="entry name" value="greA"/>
    <property type="match status" value="1"/>
</dbReference>
<name>A0A3B0VG15_9ZZZZ</name>
<accession>A0A3B0VG15</accession>
<dbReference type="GO" id="GO:0006354">
    <property type="term" value="P:DNA-templated transcription elongation"/>
    <property type="evidence" value="ECO:0007669"/>
    <property type="project" value="TreeGrafter"/>
</dbReference>
<evidence type="ECO:0000256" key="4">
    <source>
        <dbReference type="ARBA" id="ARBA00023125"/>
    </source>
</evidence>
<proteinExistence type="inferred from homology"/>
<evidence type="ECO:0000256" key="7">
    <source>
        <dbReference type="ARBA" id="ARBA00030776"/>
    </source>
</evidence>
<sequence length="161" mass="17733">MTQNLTDVVYLTEEGLHKIQEELAYLKGEKLEELASRLQIAIAQGDLKENADYHTTKEEQGFVDGRIKDLEDSLRRAEIIQEASSTDKVRVGHTVTVVEVGDDDDFEETYHIVGAHEADPSNGRISNESPIGRALLGAKKGQTVAAETPGGQIQFQIKNIS</sequence>
<evidence type="ECO:0000256" key="5">
    <source>
        <dbReference type="ARBA" id="ARBA00023163"/>
    </source>
</evidence>
<keyword evidence="10" id="KW-0251">Elongation factor</keyword>
<dbReference type="Pfam" id="PF03449">
    <property type="entry name" value="GreA_GreB_N"/>
    <property type="match status" value="1"/>
</dbReference>
<evidence type="ECO:0000259" key="8">
    <source>
        <dbReference type="Pfam" id="PF01272"/>
    </source>
</evidence>
<dbReference type="InterPro" id="IPR018151">
    <property type="entry name" value="TF_GreA/GreB_CS"/>
</dbReference>
<dbReference type="PANTHER" id="PTHR30437:SF4">
    <property type="entry name" value="TRANSCRIPTION ELONGATION FACTOR GREA"/>
    <property type="match status" value="1"/>
</dbReference>
<dbReference type="SUPFAM" id="SSF46557">
    <property type="entry name" value="GreA transcript cleavage protein, N-terminal domain"/>
    <property type="match status" value="1"/>
</dbReference>
<feature type="domain" description="Transcription elongation factor GreA/GreB C-terminal" evidence="8">
    <location>
        <begin position="85"/>
        <end position="161"/>
    </location>
</feature>
<dbReference type="PIRSF" id="PIRSF006092">
    <property type="entry name" value="GreA_GreB"/>
    <property type="match status" value="1"/>
</dbReference>
<organism evidence="10">
    <name type="scientific">hydrothermal vent metagenome</name>
    <dbReference type="NCBI Taxonomy" id="652676"/>
    <lineage>
        <taxon>unclassified sequences</taxon>
        <taxon>metagenomes</taxon>
        <taxon>ecological metagenomes</taxon>
    </lineage>
</organism>
<dbReference type="GO" id="GO:0032784">
    <property type="term" value="P:regulation of DNA-templated transcription elongation"/>
    <property type="evidence" value="ECO:0007669"/>
    <property type="project" value="InterPro"/>
</dbReference>
<dbReference type="GO" id="GO:0003677">
    <property type="term" value="F:DNA binding"/>
    <property type="evidence" value="ECO:0007669"/>
    <property type="project" value="UniProtKB-KW"/>
</dbReference>
<dbReference type="InterPro" id="IPR028624">
    <property type="entry name" value="Tscrpt_elong_fac_GreA/B"/>
</dbReference>
<evidence type="ECO:0000256" key="2">
    <source>
        <dbReference type="ARBA" id="ARBA00013729"/>
    </source>
</evidence>
<keyword evidence="3" id="KW-0805">Transcription regulation</keyword>
<reference evidence="10" key="1">
    <citation type="submission" date="2018-06" db="EMBL/GenBank/DDBJ databases">
        <authorList>
            <person name="Zhirakovskaya E."/>
        </authorList>
    </citation>
    <scope>NUCLEOTIDE SEQUENCE</scope>
</reference>
<dbReference type="NCBIfam" id="NF001263">
    <property type="entry name" value="PRK00226.1-4"/>
    <property type="match status" value="1"/>
</dbReference>
<evidence type="ECO:0000256" key="6">
    <source>
        <dbReference type="ARBA" id="ARBA00024916"/>
    </source>
</evidence>
<dbReference type="InterPro" id="IPR022691">
    <property type="entry name" value="Tscrpt_elong_fac_GreA/B_N"/>
</dbReference>
<dbReference type="PANTHER" id="PTHR30437">
    <property type="entry name" value="TRANSCRIPTION ELONGATION FACTOR GREA"/>
    <property type="match status" value="1"/>
</dbReference>
<evidence type="ECO:0000256" key="1">
    <source>
        <dbReference type="ARBA" id="ARBA00008213"/>
    </source>
</evidence>
<evidence type="ECO:0000313" key="10">
    <source>
        <dbReference type="EMBL" id="VAW41861.1"/>
    </source>
</evidence>
<dbReference type="InterPro" id="IPR023459">
    <property type="entry name" value="Tscrpt_elong_fac_GreA/B_fam"/>
</dbReference>
<comment type="function">
    <text evidence="6">Necessary for efficient RNA polymerase transcription elongation past template-encoded arresting sites. The arresting sites in DNA have the property of trapping a certain fraction of elongating RNA polymerases that pass through, resulting in locked ternary complexes. Cleavage of the nascent transcript by cleavage factors such as GreA or GreB allows the resumption of elongation from the new 3'terminus. GreA releases sequences of 2 to 3 nucleotides.</text>
</comment>
<dbReference type="Gene3D" id="3.10.50.30">
    <property type="entry name" value="Transcription elongation factor, GreA/GreB, C-terminal domain"/>
    <property type="match status" value="1"/>
</dbReference>
<dbReference type="HAMAP" id="MF_00105">
    <property type="entry name" value="GreA_GreB"/>
    <property type="match status" value="1"/>
</dbReference>
<gene>
    <name evidence="10" type="ORF">MNBD_CHLOROFLEXI01-3258</name>
</gene>
<dbReference type="PROSITE" id="PS00829">
    <property type="entry name" value="GREAB_1"/>
    <property type="match status" value="1"/>
</dbReference>
<dbReference type="InterPro" id="IPR036953">
    <property type="entry name" value="GreA/GreB_C_sf"/>
</dbReference>
<dbReference type="Pfam" id="PF01272">
    <property type="entry name" value="GreA_GreB"/>
    <property type="match status" value="1"/>
</dbReference>
<dbReference type="AlphaFoldDB" id="A0A3B0VG15"/>
<dbReference type="Gene3D" id="1.10.287.180">
    <property type="entry name" value="Transcription elongation factor, GreA/GreB, N-terminal domain"/>
    <property type="match status" value="1"/>
</dbReference>
<dbReference type="SUPFAM" id="SSF54534">
    <property type="entry name" value="FKBP-like"/>
    <property type="match status" value="1"/>
</dbReference>
<protein>
    <recommendedName>
        <fullName evidence="2">Transcription elongation factor GreA</fullName>
    </recommendedName>
    <alternativeName>
        <fullName evidence="7">Transcript cleavage factor GreA</fullName>
    </alternativeName>
</protein>
<dbReference type="FunFam" id="1.10.287.180:FF:000001">
    <property type="entry name" value="Transcription elongation factor GreA"/>
    <property type="match status" value="1"/>
</dbReference>
<dbReference type="GO" id="GO:0003746">
    <property type="term" value="F:translation elongation factor activity"/>
    <property type="evidence" value="ECO:0007669"/>
    <property type="project" value="UniProtKB-KW"/>
</dbReference>
<keyword evidence="4" id="KW-0238">DNA-binding</keyword>
<dbReference type="InterPro" id="IPR001437">
    <property type="entry name" value="Tscrpt_elong_fac_GreA/B_C"/>
</dbReference>